<keyword evidence="3 5" id="KW-0328">Glycosyltransferase</keyword>
<keyword evidence="4 5" id="KW-0808">Transferase</keyword>
<proteinExistence type="inferred from homology"/>
<dbReference type="Proteomes" id="UP001200741">
    <property type="component" value="Unassembled WGS sequence"/>
</dbReference>
<evidence type="ECO:0000256" key="5">
    <source>
        <dbReference type="PIRNR" id="PIRNR006250"/>
    </source>
</evidence>
<gene>
    <name evidence="8" type="primary">modD</name>
    <name evidence="8" type="ORF">LXT13_20525</name>
</gene>
<evidence type="ECO:0000313" key="9">
    <source>
        <dbReference type="Proteomes" id="UP001200741"/>
    </source>
</evidence>
<dbReference type="PIRSF" id="PIRSF006250">
    <property type="entry name" value="NadC_ModD"/>
    <property type="match status" value="1"/>
</dbReference>
<dbReference type="SUPFAM" id="SSF54675">
    <property type="entry name" value="Nicotinate/Quinolinate PRTase N-terminal domain-like"/>
    <property type="match status" value="1"/>
</dbReference>
<evidence type="ECO:0000256" key="4">
    <source>
        <dbReference type="ARBA" id="ARBA00022679"/>
    </source>
</evidence>
<sequence length="292" mass="29799">MPDTLTAIPTSSRACINDVLLLALLHEDVPHGDLTTDSLPLLQRAGDITFHARGALRLSGIEAAARLLVLCGASAEAVCVSGNDVADGALLLRGHGPAPALLRGWKVAQTLVEFMSGIATATAAIVSAVRGAGFGCPVACTRKNAPGTRALSAQAVRDGGGVMHRLGLSETLLVFPEHRALMASGDWPASLVALQAGQPEKRVVVEVGSAEAALEAARAGAEVLQLERFTPEALAALRQALRVAGLPVRLAPAGGVTKANAVAYAAAGADLLVTSSPYFAPPAEVKVTLVSH</sequence>
<dbReference type="PANTHER" id="PTHR32179">
    <property type="entry name" value="NICOTINATE-NUCLEOTIDE PYROPHOSPHORYLASE [CARBOXYLATING]"/>
    <property type="match status" value="1"/>
</dbReference>
<dbReference type="PANTHER" id="PTHR32179:SF4">
    <property type="entry name" value="PYROPHOSPHORYLASE MODD-RELATED"/>
    <property type="match status" value="1"/>
</dbReference>
<organism evidence="8 9">
    <name type="scientific">Pelomonas cellulosilytica</name>
    <dbReference type="NCBI Taxonomy" id="2906762"/>
    <lineage>
        <taxon>Bacteria</taxon>
        <taxon>Pseudomonadati</taxon>
        <taxon>Pseudomonadota</taxon>
        <taxon>Betaproteobacteria</taxon>
        <taxon>Burkholderiales</taxon>
        <taxon>Sphaerotilaceae</taxon>
        <taxon>Roseateles</taxon>
    </lineage>
</organism>
<protein>
    <recommendedName>
        <fullName evidence="2">Putative pyrophosphorylase ModD</fullName>
    </recommendedName>
</protein>
<dbReference type="Pfam" id="PF02749">
    <property type="entry name" value="QRPTase_N"/>
    <property type="match status" value="1"/>
</dbReference>
<dbReference type="InterPro" id="IPR022412">
    <property type="entry name" value="Quinolinate_PRibosylTrfase_N"/>
</dbReference>
<evidence type="ECO:0000259" key="6">
    <source>
        <dbReference type="Pfam" id="PF01729"/>
    </source>
</evidence>
<feature type="domain" description="Quinolinate phosphoribosyl transferase C-terminal" evidence="6">
    <location>
        <begin position="118"/>
        <end position="276"/>
    </location>
</feature>
<feature type="domain" description="Quinolinate phosphoribosyl transferase N-terminal" evidence="7">
    <location>
        <begin position="33"/>
        <end position="116"/>
    </location>
</feature>
<dbReference type="InterPro" id="IPR002638">
    <property type="entry name" value="Quinolinate_PRibosylTrfase_C"/>
</dbReference>
<dbReference type="Gene3D" id="3.20.20.70">
    <property type="entry name" value="Aldolase class I"/>
    <property type="match status" value="1"/>
</dbReference>
<dbReference type="EMBL" id="JAJTWU010000008">
    <property type="protein sequence ID" value="MCE4556789.1"/>
    <property type="molecule type" value="Genomic_DNA"/>
</dbReference>
<evidence type="ECO:0000313" key="8">
    <source>
        <dbReference type="EMBL" id="MCE4556789.1"/>
    </source>
</evidence>
<evidence type="ECO:0000256" key="2">
    <source>
        <dbReference type="ARBA" id="ARBA00019205"/>
    </source>
</evidence>
<dbReference type="RefSeq" id="WP_233373911.1">
    <property type="nucleotide sequence ID" value="NZ_JAJTWU010000008.1"/>
</dbReference>
<dbReference type="InterPro" id="IPR006242">
    <property type="entry name" value="ModD"/>
</dbReference>
<evidence type="ECO:0000256" key="1">
    <source>
        <dbReference type="ARBA" id="ARBA00009400"/>
    </source>
</evidence>
<evidence type="ECO:0000259" key="7">
    <source>
        <dbReference type="Pfam" id="PF02749"/>
    </source>
</evidence>
<comment type="caution">
    <text evidence="8">The sequence shown here is derived from an EMBL/GenBank/DDBJ whole genome shotgun (WGS) entry which is preliminary data.</text>
</comment>
<reference evidence="8 9" key="1">
    <citation type="submission" date="2021-12" db="EMBL/GenBank/DDBJ databases">
        <title>Genome seq of P8.</title>
        <authorList>
            <person name="Seo T."/>
        </authorList>
    </citation>
    <scope>NUCLEOTIDE SEQUENCE [LARGE SCALE GENOMIC DNA]</scope>
    <source>
        <strain evidence="8 9">P8</strain>
    </source>
</reference>
<dbReference type="Pfam" id="PF01729">
    <property type="entry name" value="QRPTase_C"/>
    <property type="match status" value="1"/>
</dbReference>
<keyword evidence="9" id="KW-1185">Reference proteome</keyword>
<accession>A0ABS8XVV5</accession>
<dbReference type="SUPFAM" id="SSF51690">
    <property type="entry name" value="Nicotinate/Quinolinate PRTase C-terminal domain-like"/>
    <property type="match status" value="1"/>
</dbReference>
<dbReference type="InterPro" id="IPR036068">
    <property type="entry name" value="Nicotinate_pribotase-like_C"/>
</dbReference>
<name>A0ABS8XVV5_9BURK</name>
<dbReference type="NCBIfam" id="TIGR01334">
    <property type="entry name" value="modD"/>
    <property type="match status" value="1"/>
</dbReference>
<dbReference type="InterPro" id="IPR037128">
    <property type="entry name" value="Quinolinate_PRibosylTase_N_sf"/>
</dbReference>
<dbReference type="Gene3D" id="3.90.1170.20">
    <property type="entry name" value="Quinolinate phosphoribosyl transferase, N-terminal domain"/>
    <property type="match status" value="1"/>
</dbReference>
<comment type="similarity">
    <text evidence="1 5">Belongs to the NadC/ModD family.</text>
</comment>
<dbReference type="InterPro" id="IPR013785">
    <property type="entry name" value="Aldolase_TIM"/>
</dbReference>
<evidence type="ECO:0000256" key="3">
    <source>
        <dbReference type="ARBA" id="ARBA00022676"/>
    </source>
</evidence>
<dbReference type="InterPro" id="IPR027277">
    <property type="entry name" value="NadC/ModD"/>
</dbReference>